<name>A0ACB5PTL8_9BACT</name>
<sequence>MKSPLHSQSRLRQTLQASLLALLLTSSLPLFAQTREKTKEQVKEQIKEQVVVALSSPGKPGSLNVKLVGGSINVVGYNGKDVVIEASARNEQRGRSAPTGDASGMRRIDRNPSFDLTAEERDNKVYIKTNSWQQPIDLVIKVPQQFSLKIGTVQDGDIVVENVSGELEVSNVNGSVQLKQVSGSAVANTVNGSVTATFKNVASGAPMAFSTVNGKVDVTFPANAKAAFKMKSDFGEIYSDFDLATEKSPPKVNKTAQSGTYRVSTDDWSYGKINGGGAEIMMKSLNGNLYIRKAK</sequence>
<gene>
    <name evidence="1" type="ORF">GCM10011375_27360</name>
</gene>
<organism evidence="1 2">
    <name type="scientific">Hymenobacter qilianensis</name>
    <dbReference type="NCBI Taxonomy" id="1385715"/>
    <lineage>
        <taxon>Bacteria</taxon>
        <taxon>Pseudomonadati</taxon>
        <taxon>Bacteroidota</taxon>
        <taxon>Cytophagia</taxon>
        <taxon>Cytophagales</taxon>
        <taxon>Hymenobacteraceae</taxon>
        <taxon>Hymenobacter</taxon>
    </lineage>
</organism>
<evidence type="ECO:0000313" key="2">
    <source>
        <dbReference type="Proteomes" id="UP000605392"/>
    </source>
</evidence>
<reference evidence="1 2" key="1">
    <citation type="journal article" date="2019" name="Int. J. Syst. Evol. Microbiol.">
        <title>The Global Catalogue of Microorganisms (GCM) 10K type strain sequencing project: providing services to taxonomists for standard genome sequencing and annotation.</title>
        <authorList>
            <consortium name="The Broad Institute Genomics Platform"/>
            <consortium name="The Broad Institute Genome Sequencing Center for Infectious Disease"/>
            <person name="Wu L."/>
            <person name="Ma J."/>
        </authorList>
    </citation>
    <scope>NUCLEOTIDE SEQUENCE [LARGE SCALE GENOMIC DNA]</scope>
    <source>
        <strain evidence="1 2">CGMCC 1.12720</strain>
    </source>
</reference>
<proteinExistence type="predicted"/>
<keyword evidence="2" id="KW-1185">Reference proteome</keyword>
<accession>A0ACB5PTL8</accession>
<dbReference type="Proteomes" id="UP000605392">
    <property type="component" value="Unassembled WGS sequence"/>
</dbReference>
<evidence type="ECO:0000313" key="1">
    <source>
        <dbReference type="EMBL" id="GGF70820.1"/>
    </source>
</evidence>
<dbReference type="EMBL" id="BMFN01000002">
    <property type="protein sequence ID" value="GGF70820.1"/>
    <property type="molecule type" value="Genomic_DNA"/>
</dbReference>
<protein>
    <submittedName>
        <fullName evidence="1">Uncharacterized protein</fullName>
    </submittedName>
</protein>
<comment type="caution">
    <text evidence="1">The sequence shown here is derived from an EMBL/GenBank/DDBJ whole genome shotgun (WGS) entry which is preliminary data.</text>
</comment>